<gene>
    <name evidence="1" type="ORF">BDQ12DRAFT_713970</name>
</gene>
<organism evidence="1 2">
    <name type="scientific">Crucibulum laeve</name>
    <dbReference type="NCBI Taxonomy" id="68775"/>
    <lineage>
        <taxon>Eukaryota</taxon>
        <taxon>Fungi</taxon>
        <taxon>Dikarya</taxon>
        <taxon>Basidiomycota</taxon>
        <taxon>Agaricomycotina</taxon>
        <taxon>Agaricomycetes</taxon>
        <taxon>Agaricomycetidae</taxon>
        <taxon>Agaricales</taxon>
        <taxon>Agaricineae</taxon>
        <taxon>Nidulariaceae</taxon>
        <taxon>Crucibulum</taxon>
    </lineage>
</organism>
<evidence type="ECO:0000313" key="1">
    <source>
        <dbReference type="EMBL" id="TFK36708.1"/>
    </source>
</evidence>
<keyword evidence="2" id="KW-1185">Reference proteome</keyword>
<sequence length="634" mass="72284">MWSSKHHIDIALVFYKPCRKGVLARFMRIFGLIDRESSTLTAPNKAKYCCGLWSARVTAASRIILREFTTCSSLKHTEPGLSFGNIQHHTSSRYEESLLFALMESPFKEKLGTSYVPSVSEIDEIKSYISSSLKVQLEITEAEISRTQLILDKLNLQRTSLLESVQAHQCLISPTRRLPSDIIQEIFLQCLPTTHNAVMSRKEAPIILGHICSAWREIAHNTPRLWSSIHISIPVHNNDPENSMYKFSIRRYDAVKEWLDKSGACPLSISVMTPFYHTDTGILPFEDLLIPLAKRWERLKITTDRAMMGKIAMSVLDDLHNLTHLDIAIFDPQPHNYGDVEVVYPQIDNLFRAPNLRGLTVRSGIHHILQLPVPWVQLTELNIEYYWSLGPAQMLNILRLTQNLIKFSCTLVDGEVVTDGHGPVSLPHLENFSIQETPSINLNLTMLLRKLNFPSLKHLEYVSCQAMNTLDEFCVLELISAEHIANYVETIQIRDKILTLEQFRSLLMGLLGSEDTLDGAFISLITPTIEQPQCLCSSLEIFESVDSFTEGDIRDVMLARTVGGFSGISPLRRVRASFLHEDRGRIVEDLALLRERGMDIKLVYEKPDEGRYFYEQNPRNGLSNYPTWFEQVLE</sequence>
<evidence type="ECO:0000313" key="2">
    <source>
        <dbReference type="Proteomes" id="UP000308652"/>
    </source>
</evidence>
<protein>
    <submittedName>
        <fullName evidence="1">Uncharacterized protein</fullName>
    </submittedName>
</protein>
<dbReference type="Proteomes" id="UP000308652">
    <property type="component" value="Unassembled WGS sequence"/>
</dbReference>
<accession>A0A5C3LXT0</accession>
<dbReference type="OrthoDB" id="3221235at2759"/>
<dbReference type="STRING" id="68775.A0A5C3LXT0"/>
<proteinExistence type="predicted"/>
<dbReference type="EMBL" id="ML213612">
    <property type="protein sequence ID" value="TFK36708.1"/>
    <property type="molecule type" value="Genomic_DNA"/>
</dbReference>
<name>A0A5C3LXT0_9AGAR</name>
<reference evidence="1 2" key="1">
    <citation type="journal article" date="2019" name="Nat. Ecol. Evol.">
        <title>Megaphylogeny resolves global patterns of mushroom evolution.</title>
        <authorList>
            <person name="Varga T."/>
            <person name="Krizsan K."/>
            <person name="Foldi C."/>
            <person name="Dima B."/>
            <person name="Sanchez-Garcia M."/>
            <person name="Sanchez-Ramirez S."/>
            <person name="Szollosi G.J."/>
            <person name="Szarkandi J.G."/>
            <person name="Papp V."/>
            <person name="Albert L."/>
            <person name="Andreopoulos W."/>
            <person name="Angelini C."/>
            <person name="Antonin V."/>
            <person name="Barry K.W."/>
            <person name="Bougher N.L."/>
            <person name="Buchanan P."/>
            <person name="Buyck B."/>
            <person name="Bense V."/>
            <person name="Catcheside P."/>
            <person name="Chovatia M."/>
            <person name="Cooper J."/>
            <person name="Damon W."/>
            <person name="Desjardin D."/>
            <person name="Finy P."/>
            <person name="Geml J."/>
            <person name="Haridas S."/>
            <person name="Hughes K."/>
            <person name="Justo A."/>
            <person name="Karasinski D."/>
            <person name="Kautmanova I."/>
            <person name="Kiss B."/>
            <person name="Kocsube S."/>
            <person name="Kotiranta H."/>
            <person name="LaButti K.M."/>
            <person name="Lechner B.E."/>
            <person name="Liimatainen K."/>
            <person name="Lipzen A."/>
            <person name="Lukacs Z."/>
            <person name="Mihaltcheva S."/>
            <person name="Morgado L.N."/>
            <person name="Niskanen T."/>
            <person name="Noordeloos M.E."/>
            <person name="Ohm R.A."/>
            <person name="Ortiz-Santana B."/>
            <person name="Ovrebo C."/>
            <person name="Racz N."/>
            <person name="Riley R."/>
            <person name="Savchenko A."/>
            <person name="Shiryaev A."/>
            <person name="Soop K."/>
            <person name="Spirin V."/>
            <person name="Szebenyi C."/>
            <person name="Tomsovsky M."/>
            <person name="Tulloss R.E."/>
            <person name="Uehling J."/>
            <person name="Grigoriev I.V."/>
            <person name="Vagvolgyi C."/>
            <person name="Papp T."/>
            <person name="Martin F.M."/>
            <person name="Miettinen O."/>
            <person name="Hibbett D.S."/>
            <person name="Nagy L.G."/>
        </authorList>
    </citation>
    <scope>NUCLEOTIDE SEQUENCE [LARGE SCALE GENOMIC DNA]</scope>
    <source>
        <strain evidence="1 2">CBS 166.37</strain>
    </source>
</reference>
<dbReference type="AlphaFoldDB" id="A0A5C3LXT0"/>